<protein>
    <submittedName>
        <fullName evidence="4">Ribosomal protein S30</fullName>
    </submittedName>
</protein>
<dbReference type="InterPro" id="IPR000626">
    <property type="entry name" value="Ubiquitin-like_dom"/>
</dbReference>
<evidence type="ECO:0000259" key="3">
    <source>
        <dbReference type="PROSITE" id="PS50053"/>
    </source>
</evidence>
<sequence length="278" mass="31830">MTLFGLLMCTDKYFCVHSLFQKSLGADEHILSYGSAILEDSLSLSSLDIADGASLAINARLLGGKVHGSLARAGKVRAQTPKVEKQEKKKKKKVEVTRMSEELLQKFIEDIEEEDGLLKKAKRKRTKQEMQREHVKKILAAASRGQVELPPEESFIVEERKKPASAELDDRLAGQGFSLVEQVRADRPADLMKRNLKYMKYTDKKRKLDTKKAKAIVLEHLRKKESKELIRRERSKITGLREPKKEMKKKEESVFTDDDFAVVSKKKKKLKKSEVEYL</sequence>
<dbReference type="SUPFAM" id="SSF54236">
    <property type="entry name" value="Ubiquitin-like"/>
    <property type="match status" value="1"/>
</dbReference>
<dbReference type="PANTHER" id="PTHR12650">
    <property type="entry name" value="40S RIBOSOMAL PROTEIN S30/UBIQUITIN-LIKE PROTEIN FUBI"/>
    <property type="match status" value="1"/>
</dbReference>
<evidence type="ECO:0000313" key="5">
    <source>
        <dbReference type="Proteomes" id="UP000252519"/>
    </source>
</evidence>
<dbReference type="OrthoDB" id="5842693at2759"/>
<comment type="caution">
    <text evidence="4">The sequence shown here is derived from an EMBL/GenBank/DDBJ whole genome shotgun (WGS) entry which is preliminary data.</text>
</comment>
<keyword evidence="2" id="KW-0687">Ribonucleoprotein</keyword>
<dbReference type="PROSITE" id="PS50053">
    <property type="entry name" value="UBIQUITIN_2"/>
    <property type="match status" value="1"/>
</dbReference>
<accession>A0A368GZ35</accession>
<dbReference type="GO" id="GO:0022627">
    <property type="term" value="C:cytosolic small ribosomal subunit"/>
    <property type="evidence" value="ECO:0007669"/>
    <property type="project" value="TreeGrafter"/>
</dbReference>
<evidence type="ECO:0000313" key="4">
    <source>
        <dbReference type="EMBL" id="RCN48267.1"/>
    </source>
</evidence>
<dbReference type="InterPro" id="IPR029071">
    <property type="entry name" value="Ubiquitin-like_domsf"/>
</dbReference>
<dbReference type="GO" id="GO:0003735">
    <property type="term" value="F:structural constituent of ribosome"/>
    <property type="evidence" value="ECO:0007669"/>
    <property type="project" value="InterPro"/>
</dbReference>
<keyword evidence="5" id="KW-1185">Reference proteome</keyword>
<dbReference type="Pfam" id="PF04758">
    <property type="entry name" value="Ribosomal_S30"/>
    <property type="match status" value="1"/>
</dbReference>
<reference evidence="4 5" key="1">
    <citation type="submission" date="2014-10" db="EMBL/GenBank/DDBJ databases">
        <title>Draft genome of the hookworm Ancylostoma caninum.</title>
        <authorList>
            <person name="Mitreva M."/>
        </authorList>
    </citation>
    <scope>NUCLEOTIDE SEQUENCE [LARGE SCALE GENOMIC DNA]</scope>
    <source>
        <strain evidence="4 5">Baltimore</strain>
    </source>
</reference>
<organism evidence="4 5">
    <name type="scientific">Ancylostoma caninum</name>
    <name type="common">Dog hookworm</name>
    <dbReference type="NCBI Taxonomy" id="29170"/>
    <lineage>
        <taxon>Eukaryota</taxon>
        <taxon>Metazoa</taxon>
        <taxon>Ecdysozoa</taxon>
        <taxon>Nematoda</taxon>
        <taxon>Chromadorea</taxon>
        <taxon>Rhabditida</taxon>
        <taxon>Rhabditina</taxon>
        <taxon>Rhabditomorpha</taxon>
        <taxon>Strongyloidea</taxon>
        <taxon>Ancylostomatidae</taxon>
        <taxon>Ancylostomatinae</taxon>
        <taxon>Ancylostoma</taxon>
    </lineage>
</organism>
<evidence type="ECO:0000256" key="2">
    <source>
        <dbReference type="ARBA" id="ARBA00023274"/>
    </source>
</evidence>
<name>A0A368GZ35_ANCCA</name>
<feature type="domain" description="Ubiquitin-like" evidence="3">
    <location>
        <begin position="26"/>
        <end position="64"/>
    </location>
</feature>
<keyword evidence="1 4" id="KW-0689">Ribosomal protein</keyword>
<dbReference type="GO" id="GO:0006412">
    <property type="term" value="P:translation"/>
    <property type="evidence" value="ECO:0007669"/>
    <property type="project" value="InterPro"/>
</dbReference>
<dbReference type="EMBL" id="JOJR01000049">
    <property type="protein sequence ID" value="RCN48267.1"/>
    <property type="molecule type" value="Genomic_DNA"/>
</dbReference>
<gene>
    <name evidence="4" type="ORF">ANCCAN_05682</name>
</gene>
<proteinExistence type="predicted"/>
<dbReference type="InterPro" id="IPR006846">
    <property type="entry name" value="Ribosomal_eS30"/>
</dbReference>
<dbReference type="PANTHER" id="PTHR12650:SF15">
    <property type="entry name" value="RIBOSOMAL PROTEIN S30, ISOFORM A"/>
    <property type="match status" value="1"/>
</dbReference>
<evidence type="ECO:0000256" key="1">
    <source>
        <dbReference type="ARBA" id="ARBA00022980"/>
    </source>
</evidence>
<dbReference type="Proteomes" id="UP000252519">
    <property type="component" value="Unassembled WGS sequence"/>
</dbReference>
<dbReference type="AlphaFoldDB" id="A0A368GZ35"/>